<evidence type="ECO:0000259" key="4">
    <source>
        <dbReference type="Pfam" id="PF00933"/>
    </source>
</evidence>
<comment type="similarity">
    <text evidence="1">Belongs to the glycosyl hydrolase 3 family.</text>
</comment>
<dbReference type="InterPro" id="IPR001764">
    <property type="entry name" value="Glyco_hydro_3_N"/>
</dbReference>
<gene>
    <name evidence="5" type="ORF">DPM12_05705</name>
</gene>
<sequence length="503" mass="52371">MMRNPPYTSRELRTLALGTIFAGIDGHLSPPPWLHRYAADGLGGVVLFGRNIHPDHSDAGVARLTAAIREAGPDLLVAVDEEGGDMTRLDAAYGSPLPGNAALGVLDEPALTEQIAAELAGRLRRCGVDINLAPVADVNTEDANPVIGVRSFGADPELVARHVAAFVTGQQRHGVAATAKHFPGHGATRDDSHLTIPVLDMADEVIRKIQLPPFRAAVEAGAAMVMTAHVLVSALDESGPASLSPPIVTGLLRDELGHRGVVITDGLDMDAMSQTYGHADAAVRALAAGTDALCIGGESTRPELLDHIASAIVDAVGNGQLSAERLVDATTRIAGLREWSRRAAPAPAPEDAAVANGSAASDAARRVVTVQGDVVISEAPLVLELHDAPSPATGDVPWGIGQPLAERMPGTIVVTVREDGPDVGTVLAGHPDREVVVSVRGTHRHGWQRRVVQQVRHRCPGVLVVDHDVSAAPGVLGNRYVRAYGASRATAEAAADVVTGRLA</sequence>
<dbReference type="Proteomes" id="UP000250462">
    <property type="component" value="Unassembled WGS sequence"/>
</dbReference>
<dbReference type="InterPro" id="IPR036962">
    <property type="entry name" value="Glyco_hydro_3_N_sf"/>
</dbReference>
<evidence type="ECO:0000256" key="2">
    <source>
        <dbReference type="ARBA" id="ARBA00022801"/>
    </source>
</evidence>
<organism evidence="5 6">
    <name type="scientific">Phytoactinopolyspora halophila</name>
    <dbReference type="NCBI Taxonomy" id="1981511"/>
    <lineage>
        <taxon>Bacteria</taxon>
        <taxon>Bacillati</taxon>
        <taxon>Actinomycetota</taxon>
        <taxon>Actinomycetes</taxon>
        <taxon>Jiangellales</taxon>
        <taxon>Jiangellaceae</taxon>
        <taxon>Phytoactinopolyspora</taxon>
    </lineage>
</organism>
<dbReference type="GO" id="GO:0004553">
    <property type="term" value="F:hydrolase activity, hydrolyzing O-glycosyl compounds"/>
    <property type="evidence" value="ECO:0007669"/>
    <property type="project" value="InterPro"/>
</dbReference>
<dbReference type="EMBL" id="QMIG01000003">
    <property type="protein sequence ID" value="RAW17498.1"/>
    <property type="molecule type" value="Genomic_DNA"/>
</dbReference>
<dbReference type="GO" id="GO:0005975">
    <property type="term" value="P:carbohydrate metabolic process"/>
    <property type="evidence" value="ECO:0007669"/>
    <property type="project" value="InterPro"/>
</dbReference>
<dbReference type="Pfam" id="PF00933">
    <property type="entry name" value="Glyco_hydro_3"/>
    <property type="match status" value="1"/>
</dbReference>
<dbReference type="AlphaFoldDB" id="A0A329R3F3"/>
<evidence type="ECO:0000313" key="5">
    <source>
        <dbReference type="EMBL" id="RAW17498.1"/>
    </source>
</evidence>
<dbReference type="Gene3D" id="3.20.20.300">
    <property type="entry name" value="Glycoside hydrolase, family 3, N-terminal domain"/>
    <property type="match status" value="1"/>
</dbReference>
<accession>A0A329R3F3</accession>
<dbReference type="InterPro" id="IPR019800">
    <property type="entry name" value="Glyco_hydro_3_AS"/>
</dbReference>
<keyword evidence="3" id="KW-0326">Glycosidase</keyword>
<protein>
    <submittedName>
        <fullName evidence="5">Glycoside hydrolase family 3 protein</fullName>
    </submittedName>
</protein>
<keyword evidence="6" id="KW-1185">Reference proteome</keyword>
<proteinExistence type="inferred from homology"/>
<keyword evidence="2 5" id="KW-0378">Hydrolase</keyword>
<name>A0A329R3F3_9ACTN</name>
<dbReference type="InterPro" id="IPR017853">
    <property type="entry name" value="GH"/>
</dbReference>
<dbReference type="PANTHER" id="PTHR30480">
    <property type="entry name" value="BETA-HEXOSAMINIDASE-RELATED"/>
    <property type="match status" value="1"/>
</dbReference>
<dbReference type="PROSITE" id="PS00775">
    <property type="entry name" value="GLYCOSYL_HYDROL_F3"/>
    <property type="match status" value="1"/>
</dbReference>
<dbReference type="SUPFAM" id="SSF51445">
    <property type="entry name" value="(Trans)glycosidases"/>
    <property type="match status" value="1"/>
</dbReference>
<dbReference type="InterPro" id="IPR050226">
    <property type="entry name" value="NagZ_Beta-hexosaminidase"/>
</dbReference>
<dbReference type="PANTHER" id="PTHR30480:SF16">
    <property type="entry name" value="GLYCOSIDE HYDROLASE FAMILY 3 DOMAIN PROTEIN"/>
    <property type="match status" value="1"/>
</dbReference>
<evidence type="ECO:0000256" key="1">
    <source>
        <dbReference type="ARBA" id="ARBA00005336"/>
    </source>
</evidence>
<comment type="caution">
    <text evidence="5">The sequence shown here is derived from an EMBL/GenBank/DDBJ whole genome shotgun (WGS) entry which is preliminary data.</text>
</comment>
<evidence type="ECO:0000313" key="6">
    <source>
        <dbReference type="Proteomes" id="UP000250462"/>
    </source>
</evidence>
<feature type="domain" description="Glycoside hydrolase family 3 N-terminal" evidence="4">
    <location>
        <begin position="41"/>
        <end position="334"/>
    </location>
</feature>
<dbReference type="GO" id="GO:0009254">
    <property type="term" value="P:peptidoglycan turnover"/>
    <property type="evidence" value="ECO:0007669"/>
    <property type="project" value="TreeGrafter"/>
</dbReference>
<evidence type="ECO:0000256" key="3">
    <source>
        <dbReference type="ARBA" id="ARBA00023295"/>
    </source>
</evidence>
<reference evidence="5 6" key="1">
    <citation type="submission" date="2018-06" db="EMBL/GenBank/DDBJ databases">
        <title>Phytoactinopolyspora halophila sp. nov., a novel halophilic actinomycete isolated from a saline soil in China.</title>
        <authorList>
            <person name="Tang S.-K."/>
        </authorList>
    </citation>
    <scope>NUCLEOTIDE SEQUENCE [LARGE SCALE GENOMIC DNA]</scope>
    <source>
        <strain evidence="5 6">YIM 96934</strain>
    </source>
</reference>